<dbReference type="SMART" id="SM00825">
    <property type="entry name" value="PKS_KS"/>
    <property type="match status" value="1"/>
</dbReference>
<dbReference type="SMART" id="SM00823">
    <property type="entry name" value="PKS_PP"/>
    <property type="match status" value="1"/>
</dbReference>
<evidence type="ECO:0000256" key="7">
    <source>
        <dbReference type="ARBA" id="ARBA00023315"/>
    </source>
</evidence>
<dbReference type="InterPro" id="IPR020841">
    <property type="entry name" value="PKS_Beta-ketoAc_synthase_dom"/>
</dbReference>
<dbReference type="SUPFAM" id="SSF53901">
    <property type="entry name" value="Thiolase-like"/>
    <property type="match status" value="1"/>
</dbReference>
<evidence type="ECO:0000259" key="10">
    <source>
        <dbReference type="PROSITE" id="PS50075"/>
    </source>
</evidence>
<dbReference type="GO" id="GO:0004312">
    <property type="term" value="F:fatty acid synthase activity"/>
    <property type="evidence" value="ECO:0007669"/>
    <property type="project" value="TreeGrafter"/>
</dbReference>
<dbReference type="InterPro" id="IPR036736">
    <property type="entry name" value="ACP-like_sf"/>
</dbReference>
<dbReference type="Pfam" id="PF16197">
    <property type="entry name" value="KAsynt_C_assoc"/>
    <property type="match status" value="1"/>
</dbReference>
<dbReference type="Pfam" id="PF00550">
    <property type="entry name" value="PP-binding"/>
    <property type="match status" value="1"/>
</dbReference>
<dbReference type="PROSITE" id="PS52019">
    <property type="entry name" value="PKS_MFAS_DH"/>
    <property type="match status" value="1"/>
</dbReference>
<dbReference type="Gene3D" id="3.10.129.110">
    <property type="entry name" value="Polyketide synthase dehydratase"/>
    <property type="match status" value="1"/>
</dbReference>
<dbReference type="Gene3D" id="3.40.710.10">
    <property type="entry name" value="DD-peptidase/beta-lactamase superfamily"/>
    <property type="match status" value="1"/>
</dbReference>
<dbReference type="GO" id="GO:0006633">
    <property type="term" value="P:fatty acid biosynthetic process"/>
    <property type="evidence" value="ECO:0007669"/>
    <property type="project" value="InterPro"/>
</dbReference>
<dbReference type="InterPro" id="IPR014043">
    <property type="entry name" value="Acyl_transferase_dom"/>
</dbReference>
<feature type="region of interest" description="Disordered" evidence="9">
    <location>
        <begin position="2591"/>
        <end position="2629"/>
    </location>
</feature>
<evidence type="ECO:0000259" key="12">
    <source>
        <dbReference type="PROSITE" id="PS52019"/>
    </source>
</evidence>
<dbReference type="InterPro" id="IPR013968">
    <property type="entry name" value="PKS_KR"/>
</dbReference>
<gene>
    <name evidence="13" type="ORF">PSALAMII_LOCUS3523</name>
</gene>
<protein>
    <recommendedName>
        <fullName evidence="15">Carrier domain-containing protein</fullName>
    </recommendedName>
</protein>
<dbReference type="SUPFAM" id="SSF55048">
    <property type="entry name" value="Probable ACP-binding domain of malonyl-CoA ACP transacylase"/>
    <property type="match status" value="1"/>
</dbReference>
<feature type="domain" description="PKS/mFAS DH" evidence="12">
    <location>
        <begin position="950"/>
        <end position="1260"/>
    </location>
</feature>
<dbReference type="PROSITE" id="PS52004">
    <property type="entry name" value="KS3_2"/>
    <property type="match status" value="1"/>
</dbReference>
<dbReference type="Proteomes" id="UP001152592">
    <property type="component" value="Unassembled WGS sequence"/>
</dbReference>
<evidence type="ECO:0000256" key="5">
    <source>
        <dbReference type="ARBA" id="ARBA00023002"/>
    </source>
</evidence>
<dbReference type="PROSITE" id="PS50075">
    <property type="entry name" value="CARRIER"/>
    <property type="match status" value="1"/>
</dbReference>
<feature type="domain" description="Carrier" evidence="10">
    <location>
        <begin position="2501"/>
        <end position="2583"/>
    </location>
</feature>
<reference evidence="13" key="1">
    <citation type="submission" date="2021-07" db="EMBL/GenBank/DDBJ databases">
        <authorList>
            <person name="Branca A.L. A."/>
        </authorList>
    </citation>
    <scope>NUCLEOTIDE SEQUENCE</scope>
</reference>
<dbReference type="InterPro" id="IPR018201">
    <property type="entry name" value="Ketoacyl_synth_AS"/>
</dbReference>
<feature type="active site" description="Proton donor; for dehydratase activity" evidence="8">
    <location>
        <position position="1172"/>
    </location>
</feature>
<organism evidence="13 14">
    <name type="scientific">Penicillium salamii</name>
    <dbReference type="NCBI Taxonomy" id="1612424"/>
    <lineage>
        <taxon>Eukaryota</taxon>
        <taxon>Fungi</taxon>
        <taxon>Dikarya</taxon>
        <taxon>Ascomycota</taxon>
        <taxon>Pezizomycotina</taxon>
        <taxon>Eurotiomycetes</taxon>
        <taxon>Eurotiomycetidae</taxon>
        <taxon>Eurotiales</taxon>
        <taxon>Aspergillaceae</taxon>
        <taxon>Penicillium</taxon>
    </lineage>
</organism>
<dbReference type="EMBL" id="CAJVPD010000155">
    <property type="protein sequence ID" value="CAG8359356.1"/>
    <property type="molecule type" value="Genomic_DNA"/>
</dbReference>
<dbReference type="InterPro" id="IPR020807">
    <property type="entry name" value="PKS_DH"/>
</dbReference>
<dbReference type="Pfam" id="PF08659">
    <property type="entry name" value="KR"/>
    <property type="match status" value="1"/>
</dbReference>
<dbReference type="PROSITE" id="PS00606">
    <property type="entry name" value="KS3_1"/>
    <property type="match status" value="1"/>
</dbReference>
<keyword evidence="3" id="KW-0808">Transferase</keyword>
<dbReference type="InterPro" id="IPR012338">
    <property type="entry name" value="Beta-lactam/transpept-like"/>
</dbReference>
<dbReference type="PANTHER" id="PTHR43775">
    <property type="entry name" value="FATTY ACID SYNTHASE"/>
    <property type="match status" value="1"/>
</dbReference>
<dbReference type="GO" id="GO:0031177">
    <property type="term" value="F:phosphopantetheine binding"/>
    <property type="evidence" value="ECO:0007669"/>
    <property type="project" value="InterPro"/>
</dbReference>
<dbReference type="Pfam" id="PF14765">
    <property type="entry name" value="PS-DH"/>
    <property type="match status" value="1"/>
</dbReference>
<dbReference type="SUPFAM" id="SSF47336">
    <property type="entry name" value="ACP-like"/>
    <property type="match status" value="1"/>
</dbReference>
<dbReference type="Gene3D" id="3.40.366.10">
    <property type="entry name" value="Malonyl-Coenzyme A Acyl Carrier Protein, domain 2"/>
    <property type="match status" value="1"/>
</dbReference>
<dbReference type="InterPro" id="IPR032821">
    <property type="entry name" value="PKS_assoc"/>
</dbReference>
<dbReference type="InterPro" id="IPR016036">
    <property type="entry name" value="Malonyl_transacylase_ACP-bd"/>
</dbReference>
<dbReference type="GO" id="GO:1901336">
    <property type="term" value="P:lactone biosynthetic process"/>
    <property type="evidence" value="ECO:0007669"/>
    <property type="project" value="UniProtKB-ARBA"/>
</dbReference>
<evidence type="ECO:0000256" key="1">
    <source>
        <dbReference type="ARBA" id="ARBA00022450"/>
    </source>
</evidence>
<dbReference type="GO" id="GO:0030639">
    <property type="term" value="P:polyketide biosynthetic process"/>
    <property type="evidence" value="ECO:0007669"/>
    <property type="project" value="UniProtKB-ARBA"/>
</dbReference>
<dbReference type="Gene3D" id="3.40.50.150">
    <property type="entry name" value="Vaccinia Virus protein VP39"/>
    <property type="match status" value="1"/>
</dbReference>
<keyword evidence="7" id="KW-0012">Acyltransferase</keyword>
<keyword evidence="1" id="KW-0596">Phosphopantetheine</keyword>
<feature type="domain" description="Ketosynthase family 3 (KS3)" evidence="11">
    <location>
        <begin position="6"/>
        <end position="432"/>
    </location>
</feature>
<dbReference type="InterPro" id="IPR014031">
    <property type="entry name" value="Ketoacyl_synth_C"/>
</dbReference>
<evidence type="ECO:0000313" key="13">
    <source>
        <dbReference type="EMBL" id="CAG8359356.1"/>
    </source>
</evidence>
<sequence>MEQHQHEGIAIVGMACRLPGDVQDPKSFWDLLMSQKLARGPFPASRFNPAAFYHPQKGRPGNIRYTEGYCISNDLEDFDGGFFGMNAADILSLDPQQRQLLECCFECLESGGVTLEDVSDSMTGVYVGNFASDYETLAFKEPERIEGMAVLGMGRTTVSNRVSYLYNLHGPSVTMDTACSSTLYALHFAVQALRNGEIPAAFVGGVNLILTLEYHFAIGQIGALSPTAQCHAFDESADGYSRGEAINVLYLKRVSDAIRDGDPIRGVIRGSALTANGKNNGITFPSALAQEMSIRKAYEHSGPLDYASVGYVEFHGTGTPAGDPIETGAIGNVFGSHREWHDPLYIGSTKPQVGHGEACSAITSIMKVVLAMENGVIPGTIGVKKLNPALDLKGGALAVVTKNTPWPEGKARRTSVNSSGYGGANGHVVIDGVDEYFKSIGMVNPYHETPTIDPYNTITQKKFLLPITGHDEYSMQKNVENLMAVLDHQTHDFHELLYTLIARRTHFSHRAIIQAEVHGKDMVTFGEQVVGRANSRTPVVAFAFTGQGVQWAGMGRQLLSCYPSVRRTFKKLNLALSNLKQRPTWTIEEILMEPKETSKIGEVSFSQPVCTAVQIAIVDLLQEWGVTPEATIGHSSGELAAAYAAKLITAEDAIVSAYLRGVHASLTQAPGAMMAVALSVEDAENILFENGVSPTDAVVACINAPNSVTLSGKSEPMDLLHKVLKEREILCKKLPTGGKAYHSPSMKEVGSGYSEAIVEATTRSGNGIVALSNGDQTMHMPVMISSVTLAHLQPGDIHGSYWQKNLESPVLFHPAMTKLLGLTFGPDKRHVDCVIEIGPHSGLKGPIKQIISSPEVTEIWNASLGTAPKVSYEHTLERGKDAEDDMMRLAKSLFLKGCPINLLHVNGHTVYRPSNVIIDLPKYSWNHETPQPLIVTRATQDYKFASHPRHDLIGSRLPGGNRMEPVWRNYLRLDDVPWIKDHVIGSAIIVPGAAYLAMAVEAAAQFAEDTTLGSPVFDFEDAKFHLQTVTIKSALVLPSSGTADIMINLRPTDASAASNRFEFRICSVAENRWIEHAQGIVSFEMTRGVKTKKSVFNNEIDEPVFEQSFGKDVWYERLKYRGFDFGPLFRVIDEIEVLPHASRARARAPILKTAERTTSYESRYAIHPLTIDAVLQGRVASVYTSRADREAATQIPVFIEEMTISPSSWAKNQMGFIDSVAWTEGARSGGSHSTLTTESGFEIIAAKNVKWRKFENQGSQEKMNKDGGREPYYRMLWKPDVAFLDTDGAHRLYHDDFKSLSGRAYLDEVYNIRTRLETVTVLYVCGALEVMDPDELPTDPSLKWVHGFYNWMRHVKNEATAGRMILCEPNATSLNPEQRQKRVEELLSELPEDFPQLEFNAIVYKNMREILNGTVAGIDLAVKAEILARVYADGSIHDAARKNLASVVDILAHKNPSMRVLEVGAGTGSCTSIALDVLNAYDRDMPDHHAKRYHDYTFTDISPAFFEKAEDLFNAYPPMIYKTFDLSVDAAAQGFELGQYDLILASNVMHAPGNTDQLLRNCSRLLKPGGKLVMLEITQTGSLTPVQFAFGTLPSFWECLDDVDGDRPLGPFRTLQSWEQQLKSSGFTGLDMVLTDFPEPLALESVMVASSLDDSSQNLLVTSIDQVFIVHSTAQYELARAVHDQIIKQGSFAQNGIMHCDLPSIQSLDLVAGSRNLFVVLEEITEPVLMDMRREQFAGLKQLVSSASSVLWATGGNLMAGQKPSLAMAHGINTVLMNEFSTNNLKFATLDIDDTNAPNIAKFIAEICIEVGTASSRAKCETDFLLKDGILHISRVVPDMELNEEFTLDTGAGRAEQDFPTSGNVQLALETPGLLDTVYFRETPSCDIDLEADEVEIEVKAVGLNMKDYVIAMGNFESVKSSNESTGIVTRVGDNVTHIRPGDKVICLERGYYDTFLRSPVQKCVRLDQDADLIEMATVGIAHGTARYALDYLAHLEPGETVFIQAATGGLGLAAIQYAKFVGAEIYATVGTQRKRDYLVSECGIPADHIFWSRTLQFKDDLLKQTEGRGVDVILSTISGPGFHSTLSCLAPCGRMVDVGRGNVLEKGNMGLHAFDQSISLFSFDLNFVLEQKPKLAEKLLADTMKLFRKGKLRPIRLDSTFHITEMEKALRYFGQGQHIGKVVLTYGPTSNKVLLKGALRPHGIDGNSSYLMVGCHGGLGHSMADSMIERGAKNLVFLGRSSESKPEIASFCKRARESGVNVVTIEGDVSKMDDVERAVTQALSMGPLKGVVHAAMVLQDAFFESMTLEQFNTAVRPKVHGALNLHNATINVDADLDFFFMTSSTVTYVGHISQSNYAASNAVLDNLARQRISMGLPVTTISLGPIKGVGTLNRKPEYAEHLLRSGLIEAEESEFIRHFERFTYPQPVSKHFDNLTQGHILTGVEYSKHDLSMVQVTRIEQDRRSALLVTTLESRKSASNIGGIVADASGDDLLLSNIPEDRDKAVIVLAEAVSQRLAKLMFMPIEEIDISRPFSHFGIDSMSGSELIHWLSQKFGVGMSFLQLLAPSCTPKSLSGTIFDTLMKTNATAEAQESQPVVNGTSEAKSNGAPATNGSHATNGHTESGHVTGSNGVVGIATSSEMDRFSQAVRRAIADPKPVMHSYVCSVVNGQGDKLYSLSEGTLSQESNIKVDFDSVYGMASLSKLMTTVAIMISVERGQISLDDDVAPILPDLCSLPVLDGVDSEGRSLTKPRTKTITLRLLMSHQSGCGYHSTPPLARWARQNGKTNSVFDSDFEVMKTFPLLFEPGEGWMYGSGTDWAGEAIARINNTTLEEFMRVNLWDPLGMTSTTFHPENHPGMMDRLVALYERTDDQGLERGDWLSHIPASHDCGGHGLWSTPHDWSKLVSMILADGGSILSKTSIDEIFKSQTDGSSDLQDMLNGPLRASLRSTVDMDAGRIEIALGGPLYTEAIPGKRSAGTIQWAGRPNMFWWIDRAKGVGATTFTQVISQADPRFEELTSTFEKAVYADFT</sequence>
<evidence type="ECO:0000256" key="6">
    <source>
        <dbReference type="ARBA" id="ARBA00023268"/>
    </source>
</evidence>
<dbReference type="CDD" id="cd02440">
    <property type="entry name" value="AdoMet_MTases"/>
    <property type="match status" value="1"/>
</dbReference>
<dbReference type="InterPro" id="IPR001227">
    <property type="entry name" value="Ac_transferase_dom_sf"/>
</dbReference>
<dbReference type="InterPro" id="IPR036291">
    <property type="entry name" value="NAD(P)-bd_dom_sf"/>
</dbReference>
<dbReference type="InterPro" id="IPR042104">
    <property type="entry name" value="PKS_dehydratase_sf"/>
</dbReference>
<dbReference type="Pfam" id="PF00144">
    <property type="entry name" value="Beta-lactamase"/>
    <property type="match status" value="1"/>
</dbReference>
<dbReference type="SUPFAM" id="SSF51735">
    <property type="entry name" value="NAD(P)-binding Rossmann-fold domains"/>
    <property type="match status" value="2"/>
</dbReference>
<dbReference type="InterPro" id="IPR057326">
    <property type="entry name" value="KR_dom"/>
</dbReference>
<dbReference type="InterPro" id="IPR014030">
    <property type="entry name" value="Ketoacyl_synth_N"/>
</dbReference>
<dbReference type="InterPro" id="IPR049900">
    <property type="entry name" value="PKS_mFAS_DH"/>
</dbReference>
<keyword evidence="4" id="KW-0521">NADP</keyword>
<dbReference type="Pfam" id="PF21089">
    <property type="entry name" value="PKS_DH_N"/>
    <property type="match status" value="1"/>
</dbReference>
<evidence type="ECO:0008006" key="15">
    <source>
        <dbReference type="Google" id="ProtNLM"/>
    </source>
</evidence>
<evidence type="ECO:0000259" key="11">
    <source>
        <dbReference type="PROSITE" id="PS52004"/>
    </source>
</evidence>
<dbReference type="GO" id="GO:0032259">
    <property type="term" value="P:methylation"/>
    <property type="evidence" value="ECO:0007669"/>
    <property type="project" value="UniProtKB-KW"/>
</dbReference>
<dbReference type="CDD" id="cd05195">
    <property type="entry name" value="enoyl_red"/>
    <property type="match status" value="1"/>
</dbReference>
<dbReference type="SMART" id="SM00826">
    <property type="entry name" value="PKS_DH"/>
    <property type="match status" value="1"/>
</dbReference>
<keyword evidence="6" id="KW-0511">Multifunctional enzyme</keyword>
<dbReference type="Pfam" id="PF00109">
    <property type="entry name" value="ketoacyl-synt"/>
    <property type="match status" value="1"/>
</dbReference>
<evidence type="ECO:0000256" key="3">
    <source>
        <dbReference type="ARBA" id="ARBA00022679"/>
    </source>
</evidence>
<dbReference type="SMART" id="SM00822">
    <property type="entry name" value="PKS_KR"/>
    <property type="match status" value="1"/>
</dbReference>
<evidence type="ECO:0000256" key="9">
    <source>
        <dbReference type="SAM" id="MobiDB-lite"/>
    </source>
</evidence>
<evidence type="ECO:0000256" key="2">
    <source>
        <dbReference type="ARBA" id="ARBA00022553"/>
    </source>
</evidence>
<dbReference type="GO" id="GO:0008168">
    <property type="term" value="F:methyltransferase activity"/>
    <property type="evidence" value="ECO:0007669"/>
    <property type="project" value="UniProtKB-KW"/>
</dbReference>
<dbReference type="Gene3D" id="3.40.47.10">
    <property type="match status" value="1"/>
</dbReference>
<dbReference type="SUPFAM" id="SSF52151">
    <property type="entry name" value="FabD/lysophospholipase-like"/>
    <property type="match status" value="1"/>
</dbReference>
<dbReference type="InterPro" id="IPR029063">
    <property type="entry name" value="SAM-dependent_MTases_sf"/>
</dbReference>
<dbReference type="InterPro" id="IPR020806">
    <property type="entry name" value="PKS_PP-bd"/>
</dbReference>
<dbReference type="PANTHER" id="PTHR43775:SF50">
    <property type="entry name" value="HIGHLY REDUCING POLYKETIDE SYNTHASE SRDA"/>
    <property type="match status" value="1"/>
</dbReference>
<dbReference type="SMART" id="SM00829">
    <property type="entry name" value="PKS_ER"/>
    <property type="match status" value="1"/>
</dbReference>
<dbReference type="InterPro" id="IPR013217">
    <property type="entry name" value="Methyltransf_12"/>
</dbReference>
<feature type="region of interest" description="C-terminal hotdog fold" evidence="8">
    <location>
        <begin position="1106"/>
        <end position="1260"/>
    </location>
</feature>
<dbReference type="InterPro" id="IPR011032">
    <property type="entry name" value="GroES-like_sf"/>
</dbReference>
<dbReference type="InterPro" id="IPR020843">
    <property type="entry name" value="ER"/>
</dbReference>
<dbReference type="Pfam" id="PF08242">
    <property type="entry name" value="Methyltransf_12"/>
    <property type="match status" value="1"/>
</dbReference>
<dbReference type="Pfam" id="PF13602">
    <property type="entry name" value="ADH_zinc_N_2"/>
    <property type="match status" value="1"/>
</dbReference>
<dbReference type="Pfam" id="PF02801">
    <property type="entry name" value="Ketoacyl-synt_C"/>
    <property type="match status" value="1"/>
</dbReference>
<dbReference type="Pfam" id="PF08240">
    <property type="entry name" value="ADH_N"/>
    <property type="match status" value="1"/>
</dbReference>
<dbReference type="InterPro" id="IPR016035">
    <property type="entry name" value="Acyl_Trfase/lysoPLipase"/>
</dbReference>
<feature type="active site" description="Proton acceptor; for dehydratase activity" evidence="8">
    <location>
        <position position="982"/>
    </location>
</feature>
<dbReference type="SUPFAM" id="SSF56601">
    <property type="entry name" value="beta-lactamase/transpeptidase-like"/>
    <property type="match status" value="1"/>
</dbReference>
<dbReference type="InterPro" id="IPR001466">
    <property type="entry name" value="Beta-lactam-related"/>
</dbReference>
<accession>A0A9W4ISN4</accession>
<feature type="region of interest" description="N-terminal hotdog fold" evidence="8">
    <location>
        <begin position="950"/>
        <end position="1088"/>
    </location>
</feature>
<dbReference type="InterPro" id="IPR016039">
    <property type="entry name" value="Thiolase-like"/>
</dbReference>
<dbReference type="SUPFAM" id="SSF53335">
    <property type="entry name" value="S-adenosyl-L-methionine-dependent methyltransferases"/>
    <property type="match status" value="1"/>
</dbReference>
<evidence type="ECO:0000256" key="4">
    <source>
        <dbReference type="ARBA" id="ARBA00022857"/>
    </source>
</evidence>
<name>A0A9W4ISN4_9EURO</name>
<dbReference type="InterPro" id="IPR049552">
    <property type="entry name" value="PKS_DH_N"/>
</dbReference>
<dbReference type="InterPro" id="IPR049551">
    <property type="entry name" value="PKS_DH_C"/>
</dbReference>
<dbReference type="SUPFAM" id="SSF50129">
    <property type="entry name" value="GroES-like"/>
    <property type="match status" value="1"/>
</dbReference>
<dbReference type="OrthoDB" id="21573at2759"/>
<evidence type="ECO:0000313" key="14">
    <source>
        <dbReference type="Proteomes" id="UP001152592"/>
    </source>
</evidence>
<dbReference type="Gene3D" id="3.90.180.10">
    <property type="entry name" value="Medium-chain alcohol dehydrogenases, catalytic domain"/>
    <property type="match status" value="1"/>
</dbReference>
<keyword evidence="5" id="KW-0560">Oxidoreductase</keyword>
<dbReference type="GO" id="GO:0016491">
    <property type="term" value="F:oxidoreductase activity"/>
    <property type="evidence" value="ECO:0007669"/>
    <property type="project" value="UniProtKB-KW"/>
</dbReference>
<dbReference type="Gene3D" id="1.10.1200.10">
    <property type="entry name" value="ACP-like"/>
    <property type="match status" value="1"/>
</dbReference>
<evidence type="ECO:0000256" key="8">
    <source>
        <dbReference type="PROSITE-ProRule" id="PRU01363"/>
    </source>
</evidence>
<proteinExistence type="predicted"/>
<keyword evidence="2" id="KW-0597">Phosphoprotein</keyword>
<comment type="caution">
    <text evidence="13">The sequence shown here is derived from an EMBL/GenBank/DDBJ whole genome shotgun (WGS) entry which is preliminary data.</text>
</comment>
<dbReference type="CDD" id="cd00833">
    <property type="entry name" value="PKS"/>
    <property type="match status" value="1"/>
</dbReference>
<dbReference type="Gene3D" id="3.40.50.720">
    <property type="entry name" value="NAD(P)-binding Rossmann-like Domain"/>
    <property type="match status" value="2"/>
</dbReference>
<dbReference type="InterPro" id="IPR009081">
    <property type="entry name" value="PP-bd_ACP"/>
</dbReference>
<dbReference type="GO" id="GO:0004315">
    <property type="term" value="F:3-oxoacyl-[acyl-carrier-protein] synthase activity"/>
    <property type="evidence" value="ECO:0007669"/>
    <property type="project" value="InterPro"/>
</dbReference>
<dbReference type="SMART" id="SM00827">
    <property type="entry name" value="PKS_AT"/>
    <property type="match status" value="1"/>
</dbReference>
<dbReference type="InterPro" id="IPR013154">
    <property type="entry name" value="ADH-like_N"/>
</dbReference>
<dbReference type="InterPro" id="IPR050091">
    <property type="entry name" value="PKS_NRPS_Biosynth_Enz"/>
</dbReference>
<dbReference type="Pfam" id="PF00698">
    <property type="entry name" value="Acyl_transf_1"/>
    <property type="match status" value="1"/>
</dbReference>